<dbReference type="PANTHER" id="PTHR35790">
    <property type="entry name" value="HTH-TYPE TRANSCRIPTIONAL REGULATOR PCHR"/>
    <property type="match status" value="1"/>
</dbReference>
<evidence type="ECO:0000256" key="1">
    <source>
        <dbReference type="ARBA" id="ARBA00023015"/>
    </source>
</evidence>
<name>A0ABU9DE76_9BACL</name>
<dbReference type="InterPro" id="IPR023187">
    <property type="entry name" value="Tscrpt_reg_MarR-type_CS"/>
</dbReference>
<evidence type="ECO:0000313" key="6">
    <source>
        <dbReference type="Proteomes" id="UP001469365"/>
    </source>
</evidence>
<keyword evidence="2" id="KW-0238">DNA-binding</keyword>
<dbReference type="Proteomes" id="UP001469365">
    <property type="component" value="Unassembled WGS sequence"/>
</dbReference>
<accession>A0ABU9DE76</accession>
<sequence length="164" mass="19532">MDQTDQVKTNIYNLYIKFIQQKDQYEDSINSVLQEELRQLIDPDISLNMTEIHVISCIGHHEPINVTSLADRMELSKGNISKITYKLLKRGWVRRTQLNDNKKEIYFRLTSPGKKLFAIHEQLHRKEQLRLYGFLDGFSESELVFIRRFFLDFIDLYETRESEG</sequence>
<dbReference type="SMART" id="SM00347">
    <property type="entry name" value="HTH_MARR"/>
    <property type="match status" value="1"/>
</dbReference>
<dbReference type="InterPro" id="IPR036388">
    <property type="entry name" value="WH-like_DNA-bd_sf"/>
</dbReference>
<evidence type="ECO:0000313" key="5">
    <source>
        <dbReference type="EMBL" id="MEK8126571.1"/>
    </source>
</evidence>
<evidence type="ECO:0000256" key="2">
    <source>
        <dbReference type="ARBA" id="ARBA00023125"/>
    </source>
</evidence>
<dbReference type="Gene3D" id="1.10.10.10">
    <property type="entry name" value="Winged helix-like DNA-binding domain superfamily/Winged helix DNA-binding domain"/>
    <property type="match status" value="1"/>
</dbReference>
<dbReference type="PROSITE" id="PS50995">
    <property type="entry name" value="HTH_MARR_2"/>
    <property type="match status" value="1"/>
</dbReference>
<dbReference type="EMBL" id="JBBPCC010000001">
    <property type="protein sequence ID" value="MEK8126571.1"/>
    <property type="molecule type" value="Genomic_DNA"/>
</dbReference>
<feature type="domain" description="HTH marR-type" evidence="4">
    <location>
        <begin position="8"/>
        <end position="155"/>
    </location>
</feature>
<keyword evidence="1" id="KW-0805">Transcription regulation</keyword>
<dbReference type="SUPFAM" id="SSF46785">
    <property type="entry name" value="Winged helix' DNA-binding domain"/>
    <property type="match status" value="1"/>
</dbReference>
<keyword evidence="3" id="KW-0804">Transcription</keyword>
<keyword evidence="6" id="KW-1185">Reference proteome</keyword>
<dbReference type="InterPro" id="IPR000835">
    <property type="entry name" value="HTH_MarR-typ"/>
</dbReference>
<dbReference type="PROSITE" id="PS01117">
    <property type="entry name" value="HTH_MARR_1"/>
    <property type="match status" value="1"/>
</dbReference>
<dbReference type="InterPro" id="IPR036390">
    <property type="entry name" value="WH_DNA-bd_sf"/>
</dbReference>
<gene>
    <name evidence="5" type="ORF">WMW72_01465</name>
</gene>
<protein>
    <submittedName>
        <fullName evidence="5">MarR family transcriptional regulator</fullName>
    </submittedName>
</protein>
<comment type="caution">
    <text evidence="5">The sequence shown here is derived from an EMBL/GenBank/DDBJ whole genome shotgun (WGS) entry which is preliminary data.</text>
</comment>
<dbReference type="InterPro" id="IPR052067">
    <property type="entry name" value="Metal_resp_HTH_trans_reg"/>
</dbReference>
<evidence type="ECO:0000256" key="3">
    <source>
        <dbReference type="ARBA" id="ARBA00023163"/>
    </source>
</evidence>
<dbReference type="RefSeq" id="WP_341413626.1">
    <property type="nucleotide sequence ID" value="NZ_JBBPCC010000001.1"/>
</dbReference>
<reference evidence="5 6" key="1">
    <citation type="submission" date="2024-04" db="EMBL/GenBank/DDBJ databases">
        <title>draft genome sequnece of Paenibacillus filicis.</title>
        <authorList>
            <person name="Kim D.-U."/>
        </authorList>
    </citation>
    <scope>NUCLEOTIDE SEQUENCE [LARGE SCALE GENOMIC DNA]</scope>
    <source>
        <strain evidence="5 6">KACC14197</strain>
    </source>
</reference>
<proteinExistence type="predicted"/>
<evidence type="ECO:0000259" key="4">
    <source>
        <dbReference type="PROSITE" id="PS50995"/>
    </source>
</evidence>
<dbReference type="Pfam" id="PF01047">
    <property type="entry name" value="MarR"/>
    <property type="match status" value="1"/>
</dbReference>
<organism evidence="5 6">
    <name type="scientific">Paenibacillus filicis</name>
    <dbReference type="NCBI Taxonomy" id="669464"/>
    <lineage>
        <taxon>Bacteria</taxon>
        <taxon>Bacillati</taxon>
        <taxon>Bacillota</taxon>
        <taxon>Bacilli</taxon>
        <taxon>Bacillales</taxon>
        <taxon>Paenibacillaceae</taxon>
        <taxon>Paenibacillus</taxon>
    </lineage>
</organism>
<dbReference type="PANTHER" id="PTHR35790:SF4">
    <property type="entry name" value="HTH-TYPE TRANSCRIPTIONAL REGULATOR PCHR"/>
    <property type="match status" value="1"/>
</dbReference>